<evidence type="ECO:0000256" key="1">
    <source>
        <dbReference type="SAM" id="SignalP"/>
    </source>
</evidence>
<dbReference type="InterPro" id="IPR001677">
    <property type="entry name" value="TbpB_B_D"/>
</dbReference>
<dbReference type="OrthoDB" id="7366587at2"/>
<evidence type="ECO:0000259" key="2">
    <source>
        <dbReference type="Pfam" id="PF01298"/>
    </source>
</evidence>
<dbReference type="InterPro" id="IPR006860">
    <property type="entry name" value="FecR"/>
</dbReference>
<sequence length="587" mass="58531">MRQASYSVTAALASVLALSGPVAAAEPESEGALIGNAGGLTGSVLLASAAVAPDRRAVGRQIGSGDPIYQGDQIVTGPGGRVQLMLLDQTIITLGENARMTVDEISFGPTAADGKISVGVEQGAFRFISGQVAQARPENVNIRVPMGNIGIRGTIVGGIVSPGAILVALLGPGSQTNSASAHGAIAVSTPLGTVDITRTGYGTTLLLGQPPSPPTVLTPAQIQLLTAPPALSTALPPTPAPPSSGGGSVVWGTPETPLTTGGGEFSAGELSGQAGAVGLLFANVVSSSENSLAPFMTMNLVGTSAVAQVNQVAARTLDDSVGTALPYTFGTNYQTLRDVAYATGTDTAHSYSLLTSDPGAKSFAYTSSGVRLTSFDSNPVSLSSVFHDFGTNIRTYYGSGDRRFYDYRSVAGLIYSAYGYFVDSHSSDFNTTYAYTAIGTGIPTPSVQMPSSGSATYSGGTVGYVAIGTGTSAVAGSFAGSASLTANFSAGSISGTLSGLTTSLSGVTMGNISLSNGSISGTAFSGGTATGSITRSAVTTTSTGSFAGGFNGANAAEVAGTYAMNNSADSYHGSMPVSLVGSFGAKK</sequence>
<gene>
    <name evidence="4" type="ORF">SAMN04244559_01547</name>
</gene>
<dbReference type="Pfam" id="PF04773">
    <property type="entry name" value="FecR"/>
    <property type="match status" value="1"/>
</dbReference>
<keyword evidence="1" id="KW-0732">Signal</keyword>
<evidence type="ECO:0000313" key="4">
    <source>
        <dbReference type="EMBL" id="SEH34171.1"/>
    </source>
</evidence>
<dbReference type="InterPro" id="IPR011250">
    <property type="entry name" value="OMP/PagP_B-barrel"/>
</dbReference>
<dbReference type="Proteomes" id="UP000182983">
    <property type="component" value="Unassembled WGS sequence"/>
</dbReference>
<protein>
    <submittedName>
        <fullName evidence="4">FecR family protein</fullName>
    </submittedName>
</protein>
<feature type="signal peptide" evidence="1">
    <location>
        <begin position="1"/>
        <end position="24"/>
    </location>
</feature>
<feature type="domain" description="FecR protein" evidence="3">
    <location>
        <begin position="72"/>
        <end position="167"/>
    </location>
</feature>
<name>A0A1H6HEH2_MAGFU</name>
<reference evidence="5" key="1">
    <citation type="submission" date="2016-10" db="EMBL/GenBank/DDBJ databases">
        <authorList>
            <person name="Varghese N."/>
            <person name="Submissions S."/>
        </authorList>
    </citation>
    <scope>NUCLEOTIDE SEQUENCE [LARGE SCALE GENOMIC DNA]</scope>
    <source>
        <strain evidence="5">DSM 13234</strain>
    </source>
</reference>
<dbReference type="Pfam" id="PF01298">
    <property type="entry name" value="TbpB_B_D"/>
    <property type="match status" value="1"/>
</dbReference>
<dbReference type="SUPFAM" id="SSF56925">
    <property type="entry name" value="OMPA-like"/>
    <property type="match status" value="1"/>
</dbReference>
<evidence type="ECO:0000313" key="5">
    <source>
        <dbReference type="Proteomes" id="UP000182983"/>
    </source>
</evidence>
<dbReference type="RefSeq" id="WP_074767178.1">
    <property type="nucleotide sequence ID" value="NZ_FNWO01000005.1"/>
</dbReference>
<keyword evidence="5" id="KW-1185">Reference proteome</keyword>
<feature type="chain" id="PRO_5010336514" evidence="1">
    <location>
        <begin position="25"/>
        <end position="587"/>
    </location>
</feature>
<organism evidence="4 5">
    <name type="scientific">Magnetospirillum fulvum</name>
    <name type="common">Rhodospirillum fulvum</name>
    <dbReference type="NCBI Taxonomy" id="1082"/>
    <lineage>
        <taxon>Bacteria</taxon>
        <taxon>Pseudomonadati</taxon>
        <taxon>Pseudomonadota</taxon>
        <taxon>Alphaproteobacteria</taxon>
        <taxon>Rhodospirillales</taxon>
        <taxon>Rhodospirillaceae</taxon>
        <taxon>Magnetospirillum</taxon>
    </lineage>
</organism>
<feature type="domain" description="Transferrin-binding protein B C-lobe/N-lobe beta-barrel" evidence="2">
    <location>
        <begin position="449"/>
        <end position="587"/>
    </location>
</feature>
<dbReference type="Gene3D" id="2.40.160.90">
    <property type="match status" value="1"/>
</dbReference>
<dbReference type="AlphaFoldDB" id="A0A1H6HEH2"/>
<dbReference type="EMBL" id="FNWO01000005">
    <property type="protein sequence ID" value="SEH34171.1"/>
    <property type="molecule type" value="Genomic_DNA"/>
</dbReference>
<accession>A0A1H6HEH2</accession>
<evidence type="ECO:0000259" key="3">
    <source>
        <dbReference type="Pfam" id="PF04773"/>
    </source>
</evidence>
<proteinExistence type="predicted"/>